<comment type="subcellular location">
    <subcellularLocation>
        <location evidence="1">Membrane</location>
        <topology evidence="1">Multi-pass membrane protein</topology>
    </subcellularLocation>
</comment>
<evidence type="ECO:0000256" key="2">
    <source>
        <dbReference type="ARBA" id="ARBA00008873"/>
    </source>
</evidence>
<keyword evidence="4" id="KW-0862">Zinc</keyword>
<dbReference type="GO" id="GO:0010312">
    <property type="term" value="P:detoxification of zinc ion"/>
    <property type="evidence" value="ECO:0007669"/>
    <property type="project" value="TreeGrafter"/>
</dbReference>
<dbReference type="GO" id="GO:0005385">
    <property type="term" value="F:zinc ion transmembrane transporter activity"/>
    <property type="evidence" value="ECO:0007669"/>
    <property type="project" value="TreeGrafter"/>
</dbReference>
<dbReference type="InterPro" id="IPR002524">
    <property type="entry name" value="Cation_efflux"/>
</dbReference>
<evidence type="ECO:0000313" key="11">
    <source>
        <dbReference type="Proteomes" id="UP001487740"/>
    </source>
</evidence>
<evidence type="ECO:0000256" key="5">
    <source>
        <dbReference type="ARBA" id="ARBA00022989"/>
    </source>
</evidence>
<dbReference type="Pfam" id="PF01545">
    <property type="entry name" value="Cation_efflux"/>
    <property type="match status" value="1"/>
</dbReference>
<evidence type="ECO:0000256" key="6">
    <source>
        <dbReference type="ARBA" id="ARBA00023136"/>
    </source>
</evidence>
<keyword evidence="3 8" id="KW-0812">Transmembrane</keyword>
<evidence type="ECO:0000259" key="9">
    <source>
        <dbReference type="Pfam" id="PF01545"/>
    </source>
</evidence>
<keyword evidence="5 8" id="KW-1133">Transmembrane helix</keyword>
<dbReference type="GO" id="GO:0016020">
    <property type="term" value="C:membrane"/>
    <property type="evidence" value="ECO:0007669"/>
    <property type="project" value="UniProtKB-SubCell"/>
</dbReference>
<evidence type="ECO:0000256" key="8">
    <source>
        <dbReference type="SAM" id="Phobius"/>
    </source>
</evidence>
<dbReference type="GO" id="GO:0006882">
    <property type="term" value="P:intracellular zinc ion homeostasis"/>
    <property type="evidence" value="ECO:0007669"/>
    <property type="project" value="TreeGrafter"/>
</dbReference>
<evidence type="ECO:0000313" key="10">
    <source>
        <dbReference type="EMBL" id="KAK8390795.1"/>
    </source>
</evidence>
<accession>A0AAW0TW26</accession>
<dbReference type="PANTHER" id="PTHR45820:SF9">
    <property type="entry name" value="FI23527P1"/>
    <property type="match status" value="1"/>
</dbReference>
<dbReference type="Gene3D" id="1.20.1510.10">
    <property type="entry name" value="Cation efflux protein transmembrane domain"/>
    <property type="match status" value="1"/>
</dbReference>
<comment type="similarity">
    <text evidence="2">Belongs to the cation diffusion facilitator (CDF) transporter (TC 2.A.4) family. SLC30A subfamily.</text>
</comment>
<comment type="caution">
    <text evidence="10">The sequence shown here is derived from an EMBL/GenBank/DDBJ whole genome shotgun (WGS) entry which is preliminary data.</text>
</comment>
<name>A0AAW0TW26_SCYPA</name>
<sequence>MAEAKKDLLRQIPRVKLWLVLTLTLAFSAVLLVAAHLTHSLTLRVEAYHTLYNVLTLCGCLLAMKVSSGPQSLHNTFGWARLEVLSMLFTLLFLTALCFSVSIDSVQTALHVGHQDAMHHPLPVMALGGVGLALNGLVFCLIGGYTHHQGCFLEMRDSGSVWVGRQVTQEAVQAGRRTLSSDALSRGRTNRARQICKEVVRDTCGLVIMEVCAALVHWDNGGVVALYIDPALAVTSAALLIWLSHPYGKECCHILLQTIPGHIDVEDFQSRVMKEFPAIVNVHHLHIWTLTPSKGVVATAHVVFVCPRVYLATKAALSQFFLDEGITHVTIQPECLTTNTGTLEDPSACLLRCKYEQCYERECCLSCSPHALLSSVSSSGGTRHRDSAGDAGCSGVSPHECESFKEQETQGVGGESEVCGAERTQACEPEGDTDAATAPPDTSDDALVSKGTMALQDLGAGACEASQPEEVASGEKAVVFVSVKTENGAEKPSHPSPAQDVTVEQADHPGEQDGAARTRARITTAGVSPDEEPTDRTCLLEHRG</sequence>
<proteinExistence type="inferred from homology"/>
<feature type="region of interest" description="Disordered" evidence="7">
    <location>
        <begin position="424"/>
        <end position="447"/>
    </location>
</feature>
<evidence type="ECO:0000256" key="4">
    <source>
        <dbReference type="ARBA" id="ARBA00022833"/>
    </source>
</evidence>
<gene>
    <name evidence="10" type="ORF">O3P69_010478</name>
</gene>
<dbReference type="NCBIfam" id="TIGR01297">
    <property type="entry name" value="CDF"/>
    <property type="match status" value="1"/>
</dbReference>
<dbReference type="EMBL" id="JARAKH010000025">
    <property type="protein sequence ID" value="KAK8390795.1"/>
    <property type="molecule type" value="Genomic_DNA"/>
</dbReference>
<feature type="region of interest" description="Disordered" evidence="7">
    <location>
        <begin position="485"/>
        <end position="544"/>
    </location>
</feature>
<evidence type="ECO:0000256" key="7">
    <source>
        <dbReference type="SAM" id="MobiDB-lite"/>
    </source>
</evidence>
<keyword evidence="6 8" id="KW-0472">Membrane</keyword>
<dbReference type="Proteomes" id="UP001487740">
    <property type="component" value="Unassembled WGS sequence"/>
</dbReference>
<feature type="compositionally biased region" description="Basic and acidic residues" evidence="7">
    <location>
        <begin position="505"/>
        <end position="516"/>
    </location>
</feature>
<dbReference type="AlphaFoldDB" id="A0AAW0TW26"/>
<feature type="transmembrane region" description="Helical" evidence="8">
    <location>
        <begin position="15"/>
        <end position="35"/>
    </location>
</feature>
<protein>
    <recommendedName>
        <fullName evidence="9">Cation efflux protein transmembrane domain-containing protein</fullName>
    </recommendedName>
</protein>
<dbReference type="PANTHER" id="PTHR45820">
    <property type="entry name" value="FI23527P1"/>
    <property type="match status" value="1"/>
</dbReference>
<feature type="compositionally biased region" description="Basic and acidic residues" evidence="7">
    <location>
        <begin position="534"/>
        <end position="544"/>
    </location>
</feature>
<feature type="transmembrane region" description="Helical" evidence="8">
    <location>
        <begin position="84"/>
        <end position="103"/>
    </location>
</feature>
<evidence type="ECO:0000256" key="3">
    <source>
        <dbReference type="ARBA" id="ARBA00022692"/>
    </source>
</evidence>
<evidence type="ECO:0000256" key="1">
    <source>
        <dbReference type="ARBA" id="ARBA00004141"/>
    </source>
</evidence>
<dbReference type="InterPro" id="IPR027469">
    <property type="entry name" value="Cation_efflux_TMD_sf"/>
</dbReference>
<organism evidence="10 11">
    <name type="scientific">Scylla paramamosain</name>
    <name type="common">Mud crab</name>
    <dbReference type="NCBI Taxonomy" id="85552"/>
    <lineage>
        <taxon>Eukaryota</taxon>
        <taxon>Metazoa</taxon>
        <taxon>Ecdysozoa</taxon>
        <taxon>Arthropoda</taxon>
        <taxon>Crustacea</taxon>
        <taxon>Multicrustacea</taxon>
        <taxon>Malacostraca</taxon>
        <taxon>Eumalacostraca</taxon>
        <taxon>Eucarida</taxon>
        <taxon>Decapoda</taxon>
        <taxon>Pleocyemata</taxon>
        <taxon>Brachyura</taxon>
        <taxon>Eubrachyura</taxon>
        <taxon>Portunoidea</taxon>
        <taxon>Portunidae</taxon>
        <taxon>Portuninae</taxon>
        <taxon>Scylla</taxon>
    </lineage>
</organism>
<dbReference type="InterPro" id="IPR058533">
    <property type="entry name" value="Cation_efflux_TM"/>
</dbReference>
<dbReference type="SUPFAM" id="SSF161111">
    <property type="entry name" value="Cation efflux protein transmembrane domain-like"/>
    <property type="match status" value="1"/>
</dbReference>
<keyword evidence="11" id="KW-1185">Reference proteome</keyword>
<feature type="transmembrane region" description="Helical" evidence="8">
    <location>
        <begin position="123"/>
        <end position="146"/>
    </location>
</feature>
<reference evidence="10 11" key="1">
    <citation type="submission" date="2023-03" db="EMBL/GenBank/DDBJ databases">
        <title>High-quality genome of Scylla paramamosain provides insights in environmental adaptation.</title>
        <authorList>
            <person name="Zhang L."/>
        </authorList>
    </citation>
    <scope>NUCLEOTIDE SEQUENCE [LARGE SCALE GENOMIC DNA]</scope>
    <source>
        <strain evidence="10">LZ_2023a</strain>
        <tissue evidence="10">Muscle</tissue>
    </source>
</reference>
<feature type="domain" description="Cation efflux protein transmembrane" evidence="9">
    <location>
        <begin position="17"/>
        <end position="256"/>
    </location>
</feature>